<evidence type="ECO:0000313" key="3">
    <source>
        <dbReference type="Proteomes" id="UP001060336"/>
    </source>
</evidence>
<dbReference type="RefSeq" id="WP_257768932.1">
    <property type="nucleotide sequence ID" value="NZ_CP102480.1"/>
</dbReference>
<dbReference type="SUPFAM" id="SSF53335">
    <property type="entry name" value="S-adenosyl-L-methionine-dependent methyltransferases"/>
    <property type="match status" value="1"/>
</dbReference>
<feature type="domain" description="Methyltransferase type 11" evidence="1">
    <location>
        <begin position="52"/>
        <end position="149"/>
    </location>
</feature>
<keyword evidence="3" id="KW-1185">Reference proteome</keyword>
<keyword evidence="2" id="KW-0808">Transferase</keyword>
<dbReference type="InterPro" id="IPR013216">
    <property type="entry name" value="Methyltransf_11"/>
</dbReference>
<reference evidence="2" key="1">
    <citation type="submission" date="2022-08" db="EMBL/GenBank/DDBJ databases">
        <title>Nisaea acidiphila sp. nov., isolated from a marine algal debris and emended description of the genus Nisaea Urios et al. 2008.</title>
        <authorList>
            <person name="Kwon K."/>
        </authorList>
    </citation>
    <scope>NUCLEOTIDE SEQUENCE</scope>
    <source>
        <strain evidence="2">MEBiC11861</strain>
    </source>
</reference>
<proteinExistence type="predicted"/>
<accession>A0A9J7AQV4</accession>
<evidence type="ECO:0000259" key="1">
    <source>
        <dbReference type="Pfam" id="PF08241"/>
    </source>
</evidence>
<gene>
    <name evidence="2" type="ORF">NUH88_21685</name>
</gene>
<dbReference type="CDD" id="cd02440">
    <property type="entry name" value="AdoMet_MTases"/>
    <property type="match status" value="1"/>
</dbReference>
<dbReference type="Pfam" id="PF08241">
    <property type="entry name" value="Methyltransf_11"/>
    <property type="match status" value="1"/>
</dbReference>
<dbReference type="Proteomes" id="UP001060336">
    <property type="component" value="Chromosome"/>
</dbReference>
<evidence type="ECO:0000313" key="2">
    <source>
        <dbReference type="EMBL" id="UUX49987.1"/>
    </source>
</evidence>
<dbReference type="KEGG" id="naci:NUH88_21685"/>
<sequence length="208" mass="22828">MSTAGGDIDSAIAVYDRQARQLGEQWSAYANEFEEFVEDHRDYLPAPGGSALDIGAGYGSHASGLEALGLDVVAAEPSEGMRAEGARRHPESKVLWIDDRLPWLDKVCALGRRFDFMLMNSVWMHLPPEFREDGMAVLAGLLAPGGHFSVLLRHGPAPEDRPMHESEAEPFLALAQRHGFACLARFARPDEMNRPGVSFTRLILSNNG</sequence>
<dbReference type="GO" id="GO:0032259">
    <property type="term" value="P:methylation"/>
    <property type="evidence" value="ECO:0007669"/>
    <property type="project" value="UniProtKB-KW"/>
</dbReference>
<name>A0A9J7AQV4_9PROT</name>
<dbReference type="GO" id="GO:0008757">
    <property type="term" value="F:S-adenosylmethionine-dependent methyltransferase activity"/>
    <property type="evidence" value="ECO:0007669"/>
    <property type="project" value="InterPro"/>
</dbReference>
<dbReference type="Gene3D" id="3.40.50.150">
    <property type="entry name" value="Vaccinia Virus protein VP39"/>
    <property type="match status" value="1"/>
</dbReference>
<organism evidence="2 3">
    <name type="scientific">Nisaea acidiphila</name>
    <dbReference type="NCBI Taxonomy" id="1862145"/>
    <lineage>
        <taxon>Bacteria</taxon>
        <taxon>Pseudomonadati</taxon>
        <taxon>Pseudomonadota</taxon>
        <taxon>Alphaproteobacteria</taxon>
        <taxon>Rhodospirillales</taxon>
        <taxon>Thalassobaculaceae</taxon>
        <taxon>Nisaea</taxon>
    </lineage>
</organism>
<dbReference type="InterPro" id="IPR029063">
    <property type="entry name" value="SAM-dependent_MTases_sf"/>
</dbReference>
<dbReference type="AlphaFoldDB" id="A0A9J7AQV4"/>
<protein>
    <submittedName>
        <fullName evidence="2">Class I SAM-dependent methyltransferase</fullName>
    </submittedName>
</protein>
<keyword evidence="2" id="KW-0489">Methyltransferase</keyword>
<dbReference type="EMBL" id="CP102480">
    <property type="protein sequence ID" value="UUX49987.1"/>
    <property type="molecule type" value="Genomic_DNA"/>
</dbReference>